<gene>
    <name evidence="3" type="ORF">PQO03_18905</name>
</gene>
<keyword evidence="4" id="KW-1185">Reference proteome</keyword>
<dbReference type="EMBL" id="CP117812">
    <property type="protein sequence ID" value="WDE97899.1"/>
    <property type="molecule type" value="Genomic_DNA"/>
</dbReference>
<accession>A0ABY7VYW3</accession>
<dbReference type="InterPro" id="IPR018637">
    <property type="entry name" value="DUF2059"/>
</dbReference>
<evidence type="ECO:0000259" key="2">
    <source>
        <dbReference type="Pfam" id="PF09832"/>
    </source>
</evidence>
<protein>
    <submittedName>
        <fullName evidence="3">DUF2059 domain-containing protein</fullName>
    </submittedName>
</protein>
<evidence type="ECO:0000313" key="4">
    <source>
        <dbReference type="Proteomes" id="UP001214250"/>
    </source>
</evidence>
<keyword evidence="1" id="KW-0732">Signal</keyword>
<dbReference type="Proteomes" id="UP001214250">
    <property type="component" value="Chromosome 2"/>
</dbReference>
<dbReference type="RefSeq" id="WP_274152566.1">
    <property type="nucleotide sequence ID" value="NZ_CP117812.1"/>
</dbReference>
<sequence>MKLHLTLLLFICTLFTSQADDAYTTTLSEFLQVSGVTAGHEDIVAKLAGQLGVSTDSSKYTKLLGEQISKLNNSLSPVYQKYVSEDDLKSLIKFFKSPVGEGFVKSQPQILEKSLDVVADWQSDLKSTLITTGSELLKKKGLPFSF</sequence>
<organism evidence="3 4">
    <name type="scientific">Lentisphaera profundi</name>
    <dbReference type="NCBI Taxonomy" id="1658616"/>
    <lineage>
        <taxon>Bacteria</taxon>
        <taxon>Pseudomonadati</taxon>
        <taxon>Lentisphaerota</taxon>
        <taxon>Lentisphaeria</taxon>
        <taxon>Lentisphaerales</taxon>
        <taxon>Lentisphaeraceae</taxon>
        <taxon>Lentisphaera</taxon>
    </lineage>
</organism>
<name>A0ABY7VYW3_9BACT</name>
<dbReference type="Pfam" id="PF09832">
    <property type="entry name" value="DUF2059"/>
    <property type="match status" value="1"/>
</dbReference>
<feature type="chain" id="PRO_5045387114" evidence="1">
    <location>
        <begin position="20"/>
        <end position="146"/>
    </location>
</feature>
<evidence type="ECO:0000313" key="3">
    <source>
        <dbReference type="EMBL" id="WDE97899.1"/>
    </source>
</evidence>
<reference evidence="3 4" key="1">
    <citation type="submission" date="2023-02" db="EMBL/GenBank/DDBJ databases">
        <title>Genome sequence of Lentisphaera profundi SAORIC-696.</title>
        <authorList>
            <person name="Kim e."/>
            <person name="Cho J.-C."/>
            <person name="Choi A."/>
            <person name="Kang I."/>
        </authorList>
    </citation>
    <scope>NUCLEOTIDE SEQUENCE [LARGE SCALE GENOMIC DNA]</scope>
    <source>
        <strain evidence="3 4">SAORIC-696</strain>
    </source>
</reference>
<feature type="signal peptide" evidence="1">
    <location>
        <begin position="1"/>
        <end position="19"/>
    </location>
</feature>
<evidence type="ECO:0000256" key="1">
    <source>
        <dbReference type="SAM" id="SignalP"/>
    </source>
</evidence>
<feature type="domain" description="DUF2059" evidence="2">
    <location>
        <begin position="70"/>
        <end position="125"/>
    </location>
</feature>
<proteinExistence type="predicted"/>